<feature type="compositionally biased region" description="Polar residues" evidence="8">
    <location>
        <begin position="488"/>
        <end position="499"/>
    </location>
</feature>
<keyword evidence="10" id="KW-1185">Reference proteome</keyword>
<evidence type="ECO:0000256" key="1">
    <source>
        <dbReference type="ARBA" id="ARBA00022491"/>
    </source>
</evidence>
<dbReference type="GO" id="GO:0000981">
    <property type="term" value="F:DNA-binding transcription factor activity, RNA polymerase II-specific"/>
    <property type="evidence" value="ECO:0007669"/>
    <property type="project" value="TreeGrafter"/>
</dbReference>
<dbReference type="SMART" id="SM00398">
    <property type="entry name" value="HMG"/>
    <property type="match status" value="1"/>
</dbReference>
<keyword evidence="5" id="KW-0804">Transcription</keyword>
<feature type="compositionally biased region" description="Low complexity" evidence="8">
    <location>
        <begin position="404"/>
        <end position="426"/>
    </location>
</feature>
<feature type="region of interest" description="Disordered" evidence="8">
    <location>
        <begin position="403"/>
        <end position="508"/>
    </location>
</feature>
<dbReference type="RefSeq" id="XP_026683184.1">
    <property type="nucleotide sequence ID" value="XM_026827383.1"/>
</dbReference>
<dbReference type="InterPro" id="IPR052412">
    <property type="entry name" value="CC-Dev_Transcription_Reg"/>
</dbReference>
<accession>A0A3Q0J3W5</accession>
<feature type="domain" description="HMG box" evidence="9">
    <location>
        <begin position="136"/>
        <end position="204"/>
    </location>
</feature>
<dbReference type="PANTHER" id="PTHR13059:SF13">
    <property type="entry name" value="PROTEIN CAPICUA HOMOLOG"/>
    <property type="match status" value="1"/>
</dbReference>
<dbReference type="GO" id="GO:0000977">
    <property type="term" value="F:RNA polymerase II transcription regulatory region sequence-specific DNA binding"/>
    <property type="evidence" value="ECO:0007669"/>
    <property type="project" value="TreeGrafter"/>
</dbReference>
<dbReference type="InterPro" id="IPR058606">
    <property type="entry name" value="HTH_Cic_C"/>
</dbReference>
<feature type="compositionally biased region" description="Low complexity" evidence="8">
    <location>
        <begin position="536"/>
        <end position="548"/>
    </location>
</feature>
<organism evidence="10 11">
    <name type="scientific">Diaphorina citri</name>
    <name type="common">Asian citrus psyllid</name>
    <dbReference type="NCBI Taxonomy" id="121845"/>
    <lineage>
        <taxon>Eukaryota</taxon>
        <taxon>Metazoa</taxon>
        <taxon>Ecdysozoa</taxon>
        <taxon>Arthropoda</taxon>
        <taxon>Hexapoda</taxon>
        <taxon>Insecta</taxon>
        <taxon>Pterygota</taxon>
        <taxon>Neoptera</taxon>
        <taxon>Paraneoptera</taxon>
        <taxon>Hemiptera</taxon>
        <taxon>Sternorrhyncha</taxon>
        <taxon>Psylloidea</taxon>
        <taxon>Psyllidae</taxon>
        <taxon>Diaphorininae</taxon>
        <taxon>Diaphorina</taxon>
    </lineage>
</organism>
<feature type="compositionally biased region" description="Polar residues" evidence="8">
    <location>
        <begin position="341"/>
        <end position="359"/>
    </location>
</feature>
<dbReference type="PaxDb" id="121845-A0A3Q0J3W5"/>
<proteinExistence type="predicted"/>
<gene>
    <name evidence="11" type="primary">LOC103514481</name>
</gene>
<dbReference type="PANTHER" id="PTHR13059">
    <property type="entry name" value="HMG-BOX TRANSCRIPTION FACTOR BBX"/>
    <property type="match status" value="1"/>
</dbReference>
<dbReference type="CDD" id="cd21990">
    <property type="entry name" value="HMG-box_CIC-like"/>
    <property type="match status" value="1"/>
</dbReference>
<dbReference type="SUPFAM" id="SSF47095">
    <property type="entry name" value="HMG-box"/>
    <property type="match status" value="1"/>
</dbReference>
<evidence type="ECO:0000256" key="2">
    <source>
        <dbReference type="ARBA" id="ARBA00022553"/>
    </source>
</evidence>
<evidence type="ECO:0000313" key="11">
    <source>
        <dbReference type="RefSeq" id="XP_026683184.1"/>
    </source>
</evidence>
<dbReference type="AlphaFoldDB" id="A0A3Q0J3W5"/>
<keyword evidence="1" id="KW-0678">Repressor</keyword>
<feature type="region of interest" description="Disordered" evidence="8">
    <location>
        <begin position="525"/>
        <end position="580"/>
    </location>
</feature>
<evidence type="ECO:0000256" key="8">
    <source>
        <dbReference type="SAM" id="MobiDB-lite"/>
    </source>
</evidence>
<dbReference type="Proteomes" id="UP000079169">
    <property type="component" value="Unplaced"/>
</dbReference>
<dbReference type="InterPro" id="IPR036910">
    <property type="entry name" value="HMG_box_dom_sf"/>
</dbReference>
<sequence length="827" mass="91881">MTGSVKHNNNNVATSCNNNAISNVKEEPISTSTSVLVNTSSSNTLNTQANNLMAVYSWESLVPLLASPTPPLSAPPTLSPVLDDITNNEEEDDDVFEMEPGTFGITDGVATKRRTKSLSALQSKEPQSPLKSKDRIRRPMNAFMIFSKRHRAKVHQIHPNQDNRTVSKILGEWWYSLGPEEKQKYHELASEVKEAHFKAHPEWKWCSKDKRKSSTGSGRGKLGSMDEGTGEGFMPDDLEHFENSLEMKTEEMKADPADKIVVENEFSDDDQMANNLMAVYSWESLVPLLASPTPPLSAPPTLSPVLDDITNNEEEDDDVFEMEPGTFGITDGVATKRRTKSLSALQSKEPQSPLKPTTPTVIVSKQSNIEMQNASVAAANAELMQQADKNKDSEQQKYRNFNLSQQQQQQVHQQQQQNSSQPSQNHQEQRHMDSGAPNVPYQRSHEMDTSEPPGGGQENKGTGPQTSHFKKDKDLETEPMAKSFLFSFKQQNDLQTAESNRNHEDSQENGQTFILAPTPAQLGKAPLQRRQSMGVNVNSPSNSNSNESYQRSSAITEAPTKKDEAADQGEGYEEATEHTELKADEEMCWDSFESSPMNKKSFFKKNIEDGMDKVLEQVNFEMKFSSLPEFKPEECQSPSAIVPSSPHVFNSHSFRKKQHQQILTPQLKINDLDINCSESISNASTPKTAKLVGSTFFGPDFNAEVFKANEAPDSLEPASPRTPKTPGSSRDAEKGHRRVLEQRRNLVLQLFQEQGIFPTTQSTSSFQANHADVFPNKSSLQLKIREVRQKLMAQNSTLPSPSEGNSSAGPHTQMNIASTINVTSPLS</sequence>
<feature type="region of interest" description="Disordered" evidence="8">
    <location>
        <begin position="209"/>
        <end position="233"/>
    </location>
</feature>
<evidence type="ECO:0000256" key="7">
    <source>
        <dbReference type="PROSITE-ProRule" id="PRU00267"/>
    </source>
</evidence>
<name>A0A3Q0J3W5_DIACI</name>
<keyword evidence="3" id="KW-0805">Transcription regulation</keyword>
<reference evidence="11" key="1">
    <citation type="submission" date="2025-08" db="UniProtKB">
        <authorList>
            <consortium name="RefSeq"/>
        </authorList>
    </citation>
    <scope>IDENTIFICATION</scope>
</reference>
<feature type="region of interest" description="Disordered" evidence="8">
    <location>
        <begin position="795"/>
        <end position="827"/>
    </location>
</feature>
<dbReference type="InterPro" id="IPR009071">
    <property type="entry name" value="HMG_box_dom"/>
</dbReference>
<evidence type="ECO:0000256" key="5">
    <source>
        <dbReference type="ARBA" id="ARBA00023163"/>
    </source>
</evidence>
<keyword evidence="2" id="KW-0597">Phosphoprotein</keyword>
<dbReference type="STRING" id="121845.A0A3Q0J3W5"/>
<feature type="DNA-binding region" description="HMG box" evidence="7">
    <location>
        <begin position="136"/>
        <end position="204"/>
    </location>
</feature>
<evidence type="ECO:0000259" key="9">
    <source>
        <dbReference type="PROSITE" id="PS50118"/>
    </source>
</evidence>
<dbReference type="GO" id="GO:0005634">
    <property type="term" value="C:nucleus"/>
    <property type="evidence" value="ECO:0007669"/>
    <property type="project" value="UniProtKB-UniRule"/>
</dbReference>
<protein>
    <submittedName>
        <fullName evidence="11">Transcription factor capicua</fullName>
    </submittedName>
</protein>
<dbReference type="Pfam" id="PF00505">
    <property type="entry name" value="HMG_box"/>
    <property type="match status" value="1"/>
</dbReference>
<evidence type="ECO:0000256" key="4">
    <source>
        <dbReference type="ARBA" id="ARBA00023125"/>
    </source>
</evidence>
<evidence type="ECO:0000313" key="10">
    <source>
        <dbReference type="Proteomes" id="UP000079169"/>
    </source>
</evidence>
<evidence type="ECO:0000256" key="6">
    <source>
        <dbReference type="ARBA" id="ARBA00023242"/>
    </source>
</evidence>
<dbReference type="Pfam" id="PF25981">
    <property type="entry name" value="HTH_Cic_C"/>
    <property type="match status" value="1"/>
</dbReference>
<dbReference type="FunFam" id="1.10.30.10:FF:000010">
    <property type="entry name" value="Capicua transcriptional repressor b"/>
    <property type="match status" value="1"/>
</dbReference>
<dbReference type="KEGG" id="dci:103514481"/>
<dbReference type="Gene3D" id="1.10.30.10">
    <property type="entry name" value="High mobility group box domain"/>
    <property type="match status" value="1"/>
</dbReference>
<feature type="region of interest" description="Disordered" evidence="8">
    <location>
        <begin position="710"/>
        <end position="738"/>
    </location>
</feature>
<dbReference type="GeneID" id="103514481"/>
<feature type="region of interest" description="Disordered" evidence="8">
    <location>
        <begin position="340"/>
        <end position="359"/>
    </location>
</feature>
<keyword evidence="6 7" id="KW-0539">Nucleus</keyword>
<evidence type="ECO:0000256" key="3">
    <source>
        <dbReference type="ARBA" id="ARBA00023015"/>
    </source>
</evidence>
<dbReference type="InterPro" id="IPR058607">
    <property type="entry name" value="HMG-box_Cic-like"/>
</dbReference>
<keyword evidence="4 7" id="KW-0238">DNA-binding</keyword>
<dbReference type="PROSITE" id="PS50118">
    <property type="entry name" value="HMG_BOX_2"/>
    <property type="match status" value="1"/>
</dbReference>